<dbReference type="PANTHER" id="PTHR22928">
    <property type="entry name" value="TELOMERE-ASSOCIATED PROTEIN RIF1"/>
    <property type="match status" value="1"/>
</dbReference>
<evidence type="ECO:0000256" key="3">
    <source>
        <dbReference type="ARBA" id="ARBA00022454"/>
    </source>
</evidence>
<dbReference type="GO" id="GO:0005634">
    <property type="term" value="C:nucleus"/>
    <property type="evidence" value="ECO:0007669"/>
    <property type="project" value="UniProtKB-SubCell"/>
</dbReference>
<keyword evidence="5" id="KW-0539">Nucleus</keyword>
<dbReference type="STRING" id="188477.A0A433T8N0"/>
<evidence type="ECO:0000313" key="9">
    <source>
        <dbReference type="Proteomes" id="UP000271974"/>
    </source>
</evidence>
<name>A0A433T8N0_ELYCH</name>
<comment type="caution">
    <text evidence="8">The sequence shown here is derived from an EMBL/GenBank/DDBJ whole genome shotgun (WGS) entry which is preliminary data.</text>
</comment>
<protein>
    <recommendedName>
        <fullName evidence="7">Telomere-associated protein Rif1 N-terminal domain-containing protein</fullName>
    </recommendedName>
</protein>
<dbReference type="Pfam" id="PF12231">
    <property type="entry name" value="Rif1_N"/>
    <property type="match status" value="1"/>
</dbReference>
<evidence type="ECO:0000256" key="2">
    <source>
        <dbReference type="ARBA" id="ARBA00004574"/>
    </source>
</evidence>
<gene>
    <name evidence="8" type="ORF">EGW08_014288</name>
</gene>
<feature type="non-terminal residue" evidence="8">
    <location>
        <position position="400"/>
    </location>
</feature>
<keyword evidence="6" id="KW-0131">Cell cycle</keyword>
<evidence type="ECO:0000256" key="6">
    <source>
        <dbReference type="ARBA" id="ARBA00023306"/>
    </source>
</evidence>
<organism evidence="8 9">
    <name type="scientific">Elysia chlorotica</name>
    <name type="common">Eastern emerald elysia</name>
    <name type="synonym">Sea slug</name>
    <dbReference type="NCBI Taxonomy" id="188477"/>
    <lineage>
        <taxon>Eukaryota</taxon>
        <taxon>Metazoa</taxon>
        <taxon>Spiralia</taxon>
        <taxon>Lophotrochozoa</taxon>
        <taxon>Mollusca</taxon>
        <taxon>Gastropoda</taxon>
        <taxon>Heterobranchia</taxon>
        <taxon>Euthyneura</taxon>
        <taxon>Panpulmonata</taxon>
        <taxon>Sacoglossa</taxon>
        <taxon>Placobranchoidea</taxon>
        <taxon>Plakobranchidae</taxon>
        <taxon>Elysia</taxon>
    </lineage>
</organism>
<reference evidence="8 9" key="1">
    <citation type="submission" date="2019-01" db="EMBL/GenBank/DDBJ databases">
        <title>A draft genome assembly of the solar-powered sea slug Elysia chlorotica.</title>
        <authorList>
            <person name="Cai H."/>
            <person name="Li Q."/>
            <person name="Fang X."/>
            <person name="Li J."/>
            <person name="Curtis N.E."/>
            <person name="Altenburger A."/>
            <person name="Shibata T."/>
            <person name="Feng M."/>
            <person name="Maeda T."/>
            <person name="Schwartz J.A."/>
            <person name="Shigenobu S."/>
            <person name="Lundholm N."/>
            <person name="Nishiyama T."/>
            <person name="Yang H."/>
            <person name="Hasebe M."/>
            <person name="Li S."/>
            <person name="Pierce S.K."/>
            <person name="Wang J."/>
        </authorList>
    </citation>
    <scope>NUCLEOTIDE SEQUENCE [LARGE SCALE GENOMIC DNA]</scope>
    <source>
        <strain evidence="8">EC2010</strain>
        <tissue evidence="8">Whole organism of an adult</tissue>
    </source>
</reference>
<keyword evidence="4" id="KW-0779">Telomere</keyword>
<dbReference type="InterPro" id="IPR022031">
    <property type="entry name" value="Rif1_N"/>
</dbReference>
<dbReference type="OrthoDB" id="5399929at2759"/>
<dbReference type="InterPro" id="IPR016024">
    <property type="entry name" value="ARM-type_fold"/>
</dbReference>
<accession>A0A433T8N0</accession>
<evidence type="ECO:0000256" key="4">
    <source>
        <dbReference type="ARBA" id="ARBA00022895"/>
    </source>
</evidence>
<dbReference type="EMBL" id="RQTK01000541">
    <property type="protein sequence ID" value="RUS77942.1"/>
    <property type="molecule type" value="Genomic_DNA"/>
</dbReference>
<keyword evidence="3" id="KW-0158">Chromosome</keyword>
<evidence type="ECO:0000259" key="7">
    <source>
        <dbReference type="Pfam" id="PF12231"/>
    </source>
</evidence>
<dbReference type="GO" id="GO:0000723">
    <property type="term" value="P:telomere maintenance"/>
    <property type="evidence" value="ECO:0007669"/>
    <property type="project" value="TreeGrafter"/>
</dbReference>
<keyword evidence="9" id="KW-1185">Reference proteome</keyword>
<sequence>MVEAVNAKAKAQTHSVLEETVNLFYRLDEQISEVLRPFCKRWARFILPGLVSASEETRERSFSVLSKYKDDLCQASDLSKHLTKAITSGLAQSLKCLMTKHEIYAMKTWALVIEICGKEFHKGPSINSMLEVIEIGFKSNPQAKREAFIAWRSLISNFGLDKNVISDTKRIKLSMMVFRYDNARTESVAIEKMLTWWHFVLNIRPKLMVNFEKIVYPMLQFCVGNSKTRTALKASTNLPSIAVSPQTRNAPELPACPALQKLGLEAVALLLSKPSASDASGVTWTLEHLQSEAFGGPASFAKHASFLLNIIHHVVKNGNPDETLVLYTWVTLAGHIKAAMESSAKSEMRDIFSTFLTDLHSMVEDKAFKGETLFKMTEVCNTFPVKVLASTAFNVRSTVR</sequence>
<evidence type="ECO:0000256" key="5">
    <source>
        <dbReference type="ARBA" id="ARBA00023242"/>
    </source>
</evidence>
<dbReference type="SUPFAM" id="SSF48371">
    <property type="entry name" value="ARM repeat"/>
    <property type="match status" value="1"/>
</dbReference>
<feature type="domain" description="Telomere-associated protein Rif1 N-terminal" evidence="7">
    <location>
        <begin position="10"/>
        <end position="198"/>
    </location>
</feature>
<evidence type="ECO:0000256" key="1">
    <source>
        <dbReference type="ARBA" id="ARBA00004123"/>
    </source>
</evidence>
<comment type="subcellular location">
    <subcellularLocation>
        <location evidence="2">Chromosome</location>
        <location evidence="2">Telomere</location>
    </subcellularLocation>
    <subcellularLocation>
        <location evidence="1">Nucleus</location>
    </subcellularLocation>
</comment>
<evidence type="ECO:0000313" key="8">
    <source>
        <dbReference type="EMBL" id="RUS77942.1"/>
    </source>
</evidence>
<dbReference type="GO" id="GO:0140445">
    <property type="term" value="C:chromosome, telomeric repeat region"/>
    <property type="evidence" value="ECO:0007669"/>
    <property type="project" value="TreeGrafter"/>
</dbReference>
<dbReference type="PANTHER" id="PTHR22928:SF3">
    <property type="entry name" value="TELOMERE-ASSOCIATED PROTEIN RIF1"/>
    <property type="match status" value="1"/>
</dbReference>
<proteinExistence type="predicted"/>
<dbReference type="AlphaFoldDB" id="A0A433T8N0"/>
<dbReference type="Proteomes" id="UP000271974">
    <property type="component" value="Unassembled WGS sequence"/>
</dbReference>